<dbReference type="Pfam" id="PF06822">
    <property type="entry name" value="DUF1235"/>
    <property type="match status" value="1"/>
</dbReference>
<dbReference type="Proteomes" id="UP000136698">
    <property type="component" value="Segment"/>
</dbReference>
<name>A0A0E3T6V2_9POXV</name>
<proteinExistence type="predicted"/>
<dbReference type="InterPro" id="IPR009641">
    <property type="entry name" value="Vaccinia_virus_A37"/>
</dbReference>
<organism evidence="3 4">
    <name type="scientific">Bovine papular stomatitis virus</name>
    <dbReference type="NCBI Taxonomy" id="129727"/>
    <lineage>
        <taxon>Viruses</taxon>
        <taxon>Varidnaviria</taxon>
        <taxon>Bamfordvirae</taxon>
        <taxon>Nucleocytoviricota</taxon>
        <taxon>Pokkesviricetes</taxon>
        <taxon>Chitovirales</taxon>
        <taxon>Poxviridae</taxon>
        <taxon>Chordopoxvirinae</taxon>
        <taxon>Parapoxvirus</taxon>
        <taxon>Parapoxvirus bovinestomatitis</taxon>
    </lineage>
</organism>
<feature type="region of interest" description="Disordered" evidence="1">
    <location>
        <begin position="291"/>
        <end position="318"/>
    </location>
</feature>
<dbReference type="EMBL" id="KM875471">
    <property type="protein sequence ID" value="AKC03412.1"/>
    <property type="molecule type" value="Genomic_DNA"/>
</dbReference>
<protein>
    <submittedName>
        <fullName evidence="3">Uncharacterized protein</fullName>
    </submittedName>
</protein>
<reference evidence="4 5" key="1">
    <citation type="journal article" date="2015" name="Arch. Virol.">
        <title>Coinfection with multiple strains of bovine papular stomatitis virus.</title>
        <authorList>
            <person name="Huang T."/>
            <person name="Tulman E.R."/>
            <person name="Diel D.G."/>
            <person name="Khatiwada S."/>
            <person name="Sims W."/>
            <person name="Edwards J.F."/>
            <person name="Wen X."/>
            <person name="Kutish G.F."/>
            <person name="Rock D.L."/>
            <person name="Delhon G."/>
        </authorList>
    </citation>
    <scope>NUCLEOTIDE SEQUENCE [LARGE SCALE GENOMIC DNA]</scope>
    <source>
        <strain evidence="2">BV-TX09c15</strain>
        <strain evidence="3">BV-TX09c5</strain>
    </source>
</reference>
<dbReference type="EMBL" id="KM875470">
    <property type="protein sequence ID" value="AKC03282.1"/>
    <property type="molecule type" value="Genomic_DNA"/>
</dbReference>
<gene>
    <name evidence="2" type="ORF">BVTX09c15_114</name>
    <name evidence="3" type="ORF">BVTX09c5_114</name>
</gene>
<sequence length="331" mass="36090">MPLFKKLMVSRALIKECLTLDFRQGARIPSRCFIPTPTGMMYQRLCDTSSLVQEITKSLNQPVLCAGHVNYYYFEQGQCMIGENSCQTRILVCTRSAYVGGDIVLRSTRSRADKSILCPCQGMAVVLSPFCAFDITPVESGSMIVAEIPVSIPGFDHLEMPAPADAGVRLFNSPHLLWPRHSSNVCFAFRLLRDARSGERVVEQLFIDGRWYTVLATPGGGRICVPADVVGSTHLEEVPFCDVTPDIMRRVLAIEPAYDALAYSHRCTHGAVDVRCALESIVYGMFRSEAPARRSSSPGPELLSPTDRPSDPPAGGGAAAIAEECAKKALG</sequence>
<evidence type="ECO:0000313" key="5">
    <source>
        <dbReference type="Proteomes" id="UP000152300"/>
    </source>
</evidence>
<evidence type="ECO:0000313" key="3">
    <source>
        <dbReference type="EMBL" id="AKC03412.1"/>
    </source>
</evidence>
<evidence type="ECO:0000313" key="2">
    <source>
        <dbReference type="EMBL" id="AKC03282.1"/>
    </source>
</evidence>
<evidence type="ECO:0000256" key="1">
    <source>
        <dbReference type="SAM" id="MobiDB-lite"/>
    </source>
</evidence>
<evidence type="ECO:0000313" key="4">
    <source>
        <dbReference type="Proteomes" id="UP000136698"/>
    </source>
</evidence>
<feature type="compositionally biased region" description="Low complexity" evidence="1">
    <location>
        <begin position="291"/>
        <end position="301"/>
    </location>
</feature>
<dbReference type="Proteomes" id="UP000152300">
    <property type="component" value="Segment"/>
</dbReference>
<accession>A0A0E3T6V2</accession>